<evidence type="ECO:0000256" key="4">
    <source>
        <dbReference type="ARBA" id="ARBA00023136"/>
    </source>
</evidence>
<feature type="transmembrane region" description="Helical" evidence="5">
    <location>
        <begin position="40"/>
        <end position="62"/>
    </location>
</feature>
<evidence type="ECO:0000313" key="8">
    <source>
        <dbReference type="Proteomes" id="UP000051574"/>
    </source>
</evidence>
<organism evidence="7 8">
    <name type="scientific">Oryctes borbonicus</name>
    <dbReference type="NCBI Taxonomy" id="1629725"/>
    <lineage>
        <taxon>Eukaryota</taxon>
        <taxon>Metazoa</taxon>
        <taxon>Ecdysozoa</taxon>
        <taxon>Arthropoda</taxon>
        <taxon>Hexapoda</taxon>
        <taxon>Insecta</taxon>
        <taxon>Pterygota</taxon>
        <taxon>Neoptera</taxon>
        <taxon>Endopterygota</taxon>
        <taxon>Coleoptera</taxon>
        <taxon>Polyphaga</taxon>
        <taxon>Scarabaeiformia</taxon>
        <taxon>Scarabaeidae</taxon>
        <taxon>Dynastinae</taxon>
        <taxon>Oryctes</taxon>
    </lineage>
</organism>
<reference evidence="7 8" key="1">
    <citation type="submission" date="2015-09" db="EMBL/GenBank/DDBJ databases">
        <title>Draft genome of the scarab beetle Oryctes borbonicus.</title>
        <authorList>
            <person name="Meyer J.M."/>
            <person name="Markov G.V."/>
            <person name="Baskaran P."/>
            <person name="Herrmann M."/>
            <person name="Sommer R.J."/>
            <person name="Roedelsperger C."/>
        </authorList>
    </citation>
    <scope>NUCLEOTIDE SEQUENCE [LARGE SCALE GENOMIC DNA]</scope>
    <source>
        <strain evidence="7">OB123</strain>
        <tissue evidence="7">Whole animal</tissue>
    </source>
</reference>
<dbReference type="EMBL" id="LJIG01009564">
    <property type="protein sequence ID" value="KRT82828.1"/>
    <property type="molecule type" value="Genomic_DNA"/>
</dbReference>
<name>A0A0T6B626_9SCAR</name>
<dbReference type="OrthoDB" id="1684102at2759"/>
<evidence type="ECO:0000256" key="3">
    <source>
        <dbReference type="ARBA" id="ARBA00022989"/>
    </source>
</evidence>
<feature type="domain" description="Amino acid transporter transmembrane" evidence="6">
    <location>
        <begin position="10"/>
        <end position="192"/>
    </location>
</feature>
<dbReference type="GO" id="GO:0015179">
    <property type="term" value="F:L-amino acid transmembrane transporter activity"/>
    <property type="evidence" value="ECO:0007669"/>
    <property type="project" value="TreeGrafter"/>
</dbReference>
<evidence type="ECO:0000256" key="5">
    <source>
        <dbReference type="SAM" id="Phobius"/>
    </source>
</evidence>
<feature type="non-terminal residue" evidence="7">
    <location>
        <position position="208"/>
    </location>
</feature>
<proteinExistence type="predicted"/>
<dbReference type="Proteomes" id="UP000051574">
    <property type="component" value="Unassembled WGS sequence"/>
</dbReference>
<keyword evidence="3 5" id="KW-1133">Transmembrane helix</keyword>
<evidence type="ECO:0000256" key="1">
    <source>
        <dbReference type="ARBA" id="ARBA00004141"/>
    </source>
</evidence>
<evidence type="ECO:0000313" key="7">
    <source>
        <dbReference type="EMBL" id="KRT82828.1"/>
    </source>
</evidence>
<comment type="caution">
    <text evidence="7">The sequence shown here is derived from an EMBL/GenBank/DDBJ whole genome shotgun (WGS) entry which is preliminary data.</text>
</comment>
<protein>
    <submittedName>
        <fullName evidence="7">Amino acid transporter</fullName>
    </submittedName>
</protein>
<feature type="transmembrane region" description="Helical" evidence="5">
    <location>
        <begin position="112"/>
        <end position="138"/>
    </location>
</feature>
<dbReference type="Pfam" id="PF01490">
    <property type="entry name" value="Aa_trans"/>
    <property type="match status" value="1"/>
</dbReference>
<feature type="transmembrane region" description="Helical" evidence="5">
    <location>
        <begin position="158"/>
        <end position="180"/>
    </location>
</feature>
<feature type="transmembrane region" description="Helical" evidence="5">
    <location>
        <begin position="12"/>
        <end position="34"/>
    </location>
</feature>
<feature type="transmembrane region" description="Helical" evidence="5">
    <location>
        <begin position="74"/>
        <end position="92"/>
    </location>
</feature>
<comment type="subcellular location">
    <subcellularLocation>
        <location evidence="1">Membrane</location>
        <topology evidence="1">Multi-pass membrane protein</topology>
    </subcellularLocation>
</comment>
<keyword evidence="2 5" id="KW-0812">Transmembrane</keyword>
<dbReference type="InterPro" id="IPR013057">
    <property type="entry name" value="AA_transpt_TM"/>
</dbReference>
<keyword evidence="4 5" id="KW-0472">Membrane</keyword>
<dbReference type="GO" id="GO:0005774">
    <property type="term" value="C:vacuolar membrane"/>
    <property type="evidence" value="ECO:0007669"/>
    <property type="project" value="TreeGrafter"/>
</dbReference>
<accession>A0A0T6B626</accession>
<dbReference type="PANTHER" id="PTHR22950">
    <property type="entry name" value="AMINO ACID TRANSPORTER"/>
    <property type="match status" value="1"/>
</dbReference>
<evidence type="ECO:0000259" key="6">
    <source>
        <dbReference type="Pfam" id="PF01490"/>
    </source>
</evidence>
<keyword evidence="8" id="KW-1185">Reference proteome</keyword>
<sequence length="208" mass="23675">MLIVLQALQFFDVHLSIYIVMLIFITPMWLSSLITNLKYLAPVSTFANAILFTAIVITLYYICVGVKEFSSLRYVAGIDTIPLFLAVALYSYDSVALLVPLRNEMDNPEKMVGPLGVLNMGFLIVIPIITSLGFFSYFKYGEEIRGTIFLNLPEDDKLVQALLILVCIQVLFSYPVQLYVPVTILWPMVVERYGPFKHNLRNLLCFRT</sequence>
<evidence type="ECO:0000256" key="2">
    <source>
        <dbReference type="ARBA" id="ARBA00022692"/>
    </source>
</evidence>
<gene>
    <name evidence="7" type="ORF">AMK59_4313</name>
</gene>
<dbReference type="PANTHER" id="PTHR22950:SF349">
    <property type="entry name" value="AMINO ACID TRANSPORTER TRANSMEMBRANE DOMAIN-CONTAINING PROTEIN"/>
    <property type="match status" value="1"/>
</dbReference>
<dbReference type="AlphaFoldDB" id="A0A0T6B626"/>